<accession>A6F343</accession>
<evidence type="ECO:0008006" key="5">
    <source>
        <dbReference type="Google" id="ProtNLM"/>
    </source>
</evidence>
<organism evidence="3 4">
    <name type="scientific">Marinobacter algicola DG893</name>
    <dbReference type="NCBI Taxonomy" id="443152"/>
    <lineage>
        <taxon>Bacteria</taxon>
        <taxon>Pseudomonadati</taxon>
        <taxon>Pseudomonadota</taxon>
        <taxon>Gammaproteobacteria</taxon>
        <taxon>Pseudomonadales</taxon>
        <taxon>Marinobacteraceae</taxon>
        <taxon>Marinobacter</taxon>
    </lineage>
</organism>
<dbReference type="AlphaFoldDB" id="A6F343"/>
<proteinExistence type="predicted"/>
<sequence length="334" mass="36774">MRHSCIFAAIPLFALTLAGCGPDDSSDSNYINPAASVSLSFESFAVSDEDGLPPVLPQTTFYDVYRGIKPADGEDDEGVVAQLRDRFERLMGLTPSDDGTTYTHARNPMDFLHYVISTNQVNTFNDGRRLMRDSITRGEGSRYNSAANDALIRFTETGGNNGEPPEPDQIWVYVLLDWTSNPQLNKVFRAAQFVARTPADDDTSPPEVSSAVWSGRFHGPDFSVSGYNQPEYAVISLTGREFGNAEMRQEFIGNKRDTLSLTQTSGITIDGEEPDCIRVEVNYENARVRVFTSSDEPPSSTNNGETTPNPAHCGNQQNGDEAIVYESVVISERQ</sequence>
<evidence type="ECO:0000256" key="2">
    <source>
        <dbReference type="SAM" id="SignalP"/>
    </source>
</evidence>
<dbReference type="OrthoDB" id="6354562at2"/>
<dbReference type="RefSeq" id="WP_007154682.1">
    <property type="nucleotide sequence ID" value="NZ_ABCP01000028.1"/>
</dbReference>
<dbReference type="PROSITE" id="PS51257">
    <property type="entry name" value="PROKAR_LIPOPROTEIN"/>
    <property type="match status" value="1"/>
</dbReference>
<feature type="region of interest" description="Disordered" evidence="1">
    <location>
        <begin position="290"/>
        <end position="322"/>
    </location>
</feature>
<name>A6F343_9GAMM</name>
<evidence type="ECO:0000256" key="1">
    <source>
        <dbReference type="SAM" id="MobiDB-lite"/>
    </source>
</evidence>
<evidence type="ECO:0000313" key="3">
    <source>
        <dbReference type="EMBL" id="EDM46857.1"/>
    </source>
</evidence>
<reference evidence="3 4" key="1">
    <citation type="submission" date="2007-06" db="EMBL/GenBank/DDBJ databases">
        <authorList>
            <person name="Green D."/>
            <person name="Ferriera S."/>
            <person name="Johnson J."/>
            <person name="Kravitz S."/>
            <person name="Beeson K."/>
            <person name="Sutton G."/>
            <person name="Rogers Y.-H."/>
            <person name="Friedman R."/>
            <person name="Frazier M."/>
            <person name="Venter J.C."/>
        </authorList>
    </citation>
    <scope>NUCLEOTIDE SEQUENCE [LARGE SCALE GENOMIC DNA]</scope>
    <source>
        <strain evidence="3 4">DG893</strain>
    </source>
</reference>
<dbReference type="Proteomes" id="UP000005856">
    <property type="component" value="Unassembled WGS sequence"/>
</dbReference>
<comment type="caution">
    <text evidence="3">The sequence shown here is derived from an EMBL/GenBank/DDBJ whole genome shotgun (WGS) entry which is preliminary data.</text>
</comment>
<evidence type="ECO:0000313" key="4">
    <source>
        <dbReference type="Proteomes" id="UP000005856"/>
    </source>
</evidence>
<dbReference type="STRING" id="443152.MDG893_17792"/>
<feature type="signal peptide" evidence="2">
    <location>
        <begin position="1"/>
        <end position="18"/>
    </location>
</feature>
<gene>
    <name evidence="3" type="ORF">MDG893_17792</name>
</gene>
<feature type="compositionally biased region" description="Polar residues" evidence="1">
    <location>
        <begin position="291"/>
        <end position="319"/>
    </location>
</feature>
<feature type="chain" id="PRO_5002696442" description="Lipoprotein" evidence="2">
    <location>
        <begin position="19"/>
        <end position="334"/>
    </location>
</feature>
<keyword evidence="4" id="KW-1185">Reference proteome</keyword>
<dbReference type="EMBL" id="ABCP01000028">
    <property type="protein sequence ID" value="EDM46857.1"/>
    <property type="molecule type" value="Genomic_DNA"/>
</dbReference>
<keyword evidence="2" id="KW-0732">Signal</keyword>
<protein>
    <recommendedName>
        <fullName evidence="5">Lipoprotein</fullName>
    </recommendedName>
</protein>